<dbReference type="EMBL" id="VIIS01000885">
    <property type="protein sequence ID" value="KAF0304034.1"/>
    <property type="molecule type" value="Genomic_DNA"/>
</dbReference>
<evidence type="ECO:0000313" key="4">
    <source>
        <dbReference type="EMBL" id="KAF0304034.1"/>
    </source>
</evidence>
<protein>
    <submittedName>
        <fullName evidence="4">THUMP domain-containing protein 1</fullName>
    </submittedName>
</protein>
<feature type="compositionally biased region" description="Gly residues" evidence="2">
    <location>
        <begin position="236"/>
        <end position="250"/>
    </location>
</feature>
<dbReference type="InterPro" id="IPR004114">
    <property type="entry name" value="THUMP_dom"/>
</dbReference>
<dbReference type="Pfam" id="PF02926">
    <property type="entry name" value="THUMP"/>
    <property type="match status" value="1"/>
</dbReference>
<reference evidence="4 5" key="1">
    <citation type="submission" date="2019-07" db="EMBL/GenBank/DDBJ databases">
        <title>Draft genome assembly of a fouling barnacle, Amphibalanus amphitrite (Darwin, 1854): The first reference genome for Thecostraca.</title>
        <authorList>
            <person name="Kim W."/>
        </authorList>
    </citation>
    <scope>NUCLEOTIDE SEQUENCE [LARGE SCALE GENOMIC DNA]</scope>
    <source>
        <strain evidence="4">SNU_AA5</strain>
        <tissue evidence="4">Soma without cirri and trophi</tissue>
    </source>
</reference>
<feature type="compositionally biased region" description="Basic and acidic residues" evidence="2">
    <location>
        <begin position="211"/>
        <end position="229"/>
    </location>
</feature>
<dbReference type="OrthoDB" id="367221at2759"/>
<dbReference type="PANTHER" id="PTHR13452:SF10">
    <property type="entry name" value="THUMP DOMAIN-CONTAINING PROTEIN 1"/>
    <property type="match status" value="1"/>
</dbReference>
<dbReference type="Proteomes" id="UP000440578">
    <property type="component" value="Unassembled WGS sequence"/>
</dbReference>
<feature type="domain" description="THUMP" evidence="3">
    <location>
        <begin position="73"/>
        <end position="179"/>
    </location>
</feature>
<gene>
    <name evidence="4" type="primary">THUMPD1_1</name>
    <name evidence="4" type="ORF">FJT64_024059</name>
</gene>
<accession>A0A6A4WJP7</accession>
<dbReference type="PROSITE" id="PS51165">
    <property type="entry name" value="THUMP"/>
    <property type="match status" value="1"/>
</dbReference>
<dbReference type="GO" id="GO:0006400">
    <property type="term" value="P:tRNA modification"/>
    <property type="evidence" value="ECO:0007669"/>
    <property type="project" value="InterPro"/>
</dbReference>
<dbReference type="SUPFAM" id="SSF143437">
    <property type="entry name" value="THUMP domain-like"/>
    <property type="match status" value="1"/>
</dbReference>
<sequence>MPTSTLFQEEAAAAGGTSQDVEQSLEAELAALKEQKVSKERRFQQVESGAKNCIFISTQLEQTAPLVERIAREIRDTGTQRTRYLLRLIPVQVTCKATEEDIRASAESMIKEAFTEIGVSYTTVFRSRNQAQLSQTDAQSAINSLIDAVCPTARLDHKTPTLTVLMEVIRNVICLGVVRDYFAMKKYNLVELAKAAGEEGEGGTGEGEANAEAKREEGCDETDGKKEGDGCDTSDGAGGTKGAGDGGESGEGATTEAKSDAGAATKDENGAGAALVKGDSATAEATVAGSPKASSEPVEEDNGQSSTTEAESAQEPAERPATEKPAPADAP</sequence>
<feature type="region of interest" description="Disordered" evidence="2">
    <location>
        <begin position="1"/>
        <end position="20"/>
    </location>
</feature>
<evidence type="ECO:0000256" key="1">
    <source>
        <dbReference type="PROSITE-ProRule" id="PRU00529"/>
    </source>
</evidence>
<comment type="caution">
    <text evidence="4">The sequence shown here is derived from an EMBL/GenBank/DDBJ whole genome shotgun (WGS) entry which is preliminary data.</text>
</comment>
<dbReference type="AlphaFoldDB" id="A0A6A4WJP7"/>
<dbReference type="CDD" id="cd11717">
    <property type="entry name" value="THUMP_THUMPD1_like"/>
    <property type="match status" value="1"/>
</dbReference>
<proteinExistence type="predicted"/>
<evidence type="ECO:0000259" key="3">
    <source>
        <dbReference type="PROSITE" id="PS51165"/>
    </source>
</evidence>
<name>A0A6A4WJP7_AMPAM</name>
<dbReference type="GO" id="GO:0003723">
    <property type="term" value="F:RNA binding"/>
    <property type="evidence" value="ECO:0007669"/>
    <property type="project" value="UniProtKB-UniRule"/>
</dbReference>
<organism evidence="4 5">
    <name type="scientific">Amphibalanus amphitrite</name>
    <name type="common">Striped barnacle</name>
    <name type="synonym">Balanus amphitrite</name>
    <dbReference type="NCBI Taxonomy" id="1232801"/>
    <lineage>
        <taxon>Eukaryota</taxon>
        <taxon>Metazoa</taxon>
        <taxon>Ecdysozoa</taxon>
        <taxon>Arthropoda</taxon>
        <taxon>Crustacea</taxon>
        <taxon>Multicrustacea</taxon>
        <taxon>Cirripedia</taxon>
        <taxon>Thoracica</taxon>
        <taxon>Thoracicalcarea</taxon>
        <taxon>Balanomorpha</taxon>
        <taxon>Balanoidea</taxon>
        <taxon>Balanidae</taxon>
        <taxon>Amphibalaninae</taxon>
        <taxon>Amphibalanus</taxon>
    </lineage>
</organism>
<dbReference type="InterPro" id="IPR040183">
    <property type="entry name" value="THUMPD1-like"/>
</dbReference>
<dbReference type="Gene3D" id="3.30.2300.10">
    <property type="entry name" value="THUMP superfamily"/>
    <property type="match status" value="1"/>
</dbReference>
<feature type="region of interest" description="Disordered" evidence="2">
    <location>
        <begin position="196"/>
        <end position="331"/>
    </location>
</feature>
<evidence type="ECO:0000256" key="2">
    <source>
        <dbReference type="SAM" id="MobiDB-lite"/>
    </source>
</evidence>
<keyword evidence="5" id="KW-1185">Reference proteome</keyword>
<keyword evidence="1" id="KW-0694">RNA-binding</keyword>
<evidence type="ECO:0000313" key="5">
    <source>
        <dbReference type="Proteomes" id="UP000440578"/>
    </source>
</evidence>
<dbReference type="PANTHER" id="PTHR13452">
    <property type="entry name" value="THUMP DOMAIN CONTAINING PROTEIN 1-RELATED"/>
    <property type="match status" value="1"/>
</dbReference>